<evidence type="ECO:0000313" key="1">
    <source>
        <dbReference type="EMBL" id="VVC45101.1"/>
    </source>
</evidence>
<dbReference type="AlphaFoldDB" id="A0A5E4NJJ8"/>
<reference evidence="1 2" key="1">
    <citation type="submission" date="2019-08" db="EMBL/GenBank/DDBJ databases">
        <authorList>
            <person name="Alioto T."/>
            <person name="Alioto T."/>
            <person name="Gomez Garrido J."/>
        </authorList>
    </citation>
    <scope>NUCLEOTIDE SEQUENCE [LARGE SCALE GENOMIC DNA]</scope>
</reference>
<evidence type="ECO:0000313" key="2">
    <source>
        <dbReference type="Proteomes" id="UP000325440"/>
    </source>
</evidence>
<dbReference type="OrthoDB" id="10504491at2759"/>
<name>A0A5E4NJJ8_9HEMI</name>
<organism evidence="1 2">
    <name type="scientific">Cinara cedri</name>
    <dbReference type="NCBI Taxonomy" id="506608"/>
    <lineage>
        <taxon>Eukaryota</taxon>
        <taxon>Metazoa</taxon>
        <taxon>Ecdysozoa</taxon>
        <taxon>Arthropoda</taxon>
        <taxon>Hexapoda</taxon>
        <taxon>Insecta</taxon>
        <taxon>Pterygota</taxon>
        <taxon>Neoptera</taxon>
        <taxon>Paraneoptera</taxon>
        <taxon>Hemiptera</taxon>
        <taxon>Sternorrhyncha</taxon>
        <taxon>Aphidomorpha</taxon>
        <taxon>Aphidoidea</taxon>
        <taxon>Aphididae</taxon>
        <taxon>Lachninae</taxon>
        <taxon>Cinara</taxon>
    </lineage>
</organism>
<proteinExistence type="predicted"/>
<keyword evidence="2" id="KW-1185">Reference proteome</keyword>
<sequence>MKDLQQSADPSIFTNTPLSLNISDSTDLKLILNHLDAVHAKQSNLFDLVNKQSKKLDIFTNKLTQLLSELSEL</sequence>
<accession>A0A5E4NJJ8</accession>
<dbReference type="EMBL" id="CABPRJ010002394">
    <property type="protein sequence ID" value="VVC45101.1"/>
    <property type="molecule type" value="Genomic_DNA"/>
</dbReference>
<gene>
    <name evidence="1" type="ORF">CINCED_3A018350</name>
</gene>
<protein>
    <submittedName>
        <fullName evidence="1">Uncharacterized protein</fullName>
    </submittedName>
</protein>
<dbReference type="Proteomes" id="UP000325440">
    <property type="component" value="Unassembled WGS sequence"/>
</dbReference>